<feature type="binding site" evidence="15 16">
    <location>
        <begin position="136"/>
        <end position="141"/>
    </location>
    <ligand>
        <name>S-adenosyl-L-methionine</name>
        <dbReference type="ChEBI" id="CHEBI:59789"/>
    </ligand>
</feature>
<evidence type="ECO:0000256" key="16">
    <source>
        <dbReference type="PIRSR" id="PIRSR000386-1"/>
    </source>
</evidence>
<evidence type="ECO:0000256" key="14">
    <source>
        <dbReference type="ARBA" id="ARBA00047783"/>
    </source>
</evidence>
<keyword evidence="8 15" id="KW-0489">Methyltransferase</keyword>
<name>A0A1E7XAS4_9LACO</name>
<evidence type="ECO:0000259" key="18">
    <source>
        <dbReference type="Pfam" id="PF01746"/>
    </source>
</evidence>
<dbReference type="FunFam" id="3.40.1280.10:FF:000001">
    <property type="entry name" value="tRNA (guanine-N(1)-)-methyltransferase"/>
    <property type="match status" value="1"/>
</dbReference>
<evidence type="ECO:0000256" key="7">
    <source>
        <dbReference type="ARBA" id="ARBA00022490"/>
    </source>
</evidence>
<dbReference type="InterPro" id="IPR016009">
    <property type="entry name" value="tRNA_MeTrfase_TRMD/TRM10"/>
</dbReference>
<dbReference type="EC" id="2.1.1.228" evidence="5 15"/>
<evidence type="ECO:0000256" key="1">
    <source>
        <dbReference type="ARBA" id="ARBA00002634"/>
    </source>
</evidence>
<dbReference type="InterPro" id="IPR029028">
    <property type="entry name" value="Alpha/beta_knot_MTases"/>
</dbReference>
<comment type="similarity">
    <text evidence="3 15 17">Belongs to the RNA methyltransferase TrmD family.</text>
</comment>
<dbReference type="Gene3D" id="3.40.1280.10">
    <property type="match status" value="1"/>
</dbReference>
<accession>A0A1E7XAS4</accession>
<keyword evidence="9 15" id="KW-0808">Transferase</keyword>
<feature type="domain" description="tRNA methyltransferase TRMD/TRM10-type" evidence="18">
    <location>
        <begin position="1"/>
        <end position="228"/>
    </location>
</feature>
<comment type="function">
    <text evidence="1 15 17">Specifically methylates guanosine-37 in various tRNAs.</text>
</comment>
<dbReference type="PIRSF" id="PIRSF000386">
    <property type="entry name" value="tRNA_mtase"/>
    <property type="match status" value="1"/>
</dbReference>
<comment type="caution">
    <text evidence="19">The sequence shown here is derived from an EMBL/GenBank/DDBJ whole genome shotgun (WGS) entry which is preliminary data.</text>
</comment>
<dbReference type="GO" id="GO:0005829">
    <property type="term" value="C:cytosol"/>
    <property type="evidence" value="ECO:0007669"/>
    <property type="project" value="TreeGrafter"/>
</dbReference>
<dbReference type="NCBIfam" id="TIGR00088">
    <property type="entry name" value="trmD"/>
    <property type="match status" value="1"/>
</dbReference>
<keyword evidence="10 15" id="KW-0949">S-adenosyl-L-methionine</keyword>
<dbReference type="GO" id="GO:0002939">
    <property type="term" value="P:tRNA N1-guanine methylation"/>
    <property type="evidence" value="ECO:0007669"/>
    <property type="project" value="TreeGrafter"/>
</dbReference>
<evidence type="ECO:0000256" key="3">
    <source>
        <dbReference type="ARBA" id="ARBA00007630"/>
    </source>
</evidence>
<evidence type="ECO:0000256" key="10">
    <source>
        <dbReference type="ARBA" id="ARBA00022691"/>
    </source>
</evidence>
<comment type="catalytic activity">
    <reaction evidence="14 15 17">
        <text>guanosine(37) in tRNA + S-adenosyl-L-methionine = N(1)-methylguanosine(37) in tRNA + S-adenosyl-L-homocysteine + H(+)</text>
        <dbReference type="Rhea" id="RHEA:36899"/>
        <dbReference type="Rhea" id="RHEA-COMP:10145"/>
        <dbReference type="Rhea" id="RHEA-COMP:10147"/>
        <dbReference type="ChEBI" id="CHEBI:15378"/>
        <dbReference type="ChEBI" id="CHEBI:57856"/>
        <dbReference type="ChEBI" id="CHEBI:59789"/>
        <dbReference type="ChEBI" id="CHEBI:73542"/>
        <dbReference type="ChEBI" id="CHEBI:74269"/>
        <dbReference type="EC" id="2.1.1.228"/>
    </reaction>
</comment>
<gene>
    <name evidence="15 19" type="primary">trmD</name>
    <name evidence="19" type="ORF">LASUN_20800</name>
</gene>
<dbReference type="Gene3D" id="1.10.1270.20">
    <property type="entry name" value="tRNA(m1g37)methyltransferase, domain 2"/>
    <property type="match status" value="1"/>
</dbReference>
<dbReference type="Proteomes" id="UP000177010">
    <property type="component" value="Unassembled WGS sequence"/>
</dbReference>
<dbReference type="RefSeq" id="WP_070368368.1">
    <property type="nucleotide sequence ID" value="NZ_JAZHVW010000003.1"/>
</dbReference>
<evidence type="ECO:0000256" key="9">
    <source>
        <dbReference type="ARBA" id="ARBA00022679"/>
    </source>
</evidence>
<evidence type="ECO:0000256" key="6">
    <source>
        <dbReference type="ARBA" id="ARBA00014679"/>
    </source>
</evidence>
<reference evidence="19 20" key="1">
    <citation type="submission" date="2016-09" db="EMBL/GenBank/DDBJ databases">
        <title>Genome Sequence of Lactobacillus sunkii Strain CG01.</title>
        <authorList>
            <person name="Poehlein A."/>
            <person name="Gabris C."/>
            <person name="Bengelsdorf F.R."/>
            <person name="Duerre P."/>
            <person name="Daniel R."/>
        </authorList>
    </citation>
    <scope>NUCLEOTIDE SEQUENCE [LARGE SCALE GENOMIC DNA]</scope>
    <source>
        <strain evidence="19 20">CG_D</strain>
    </source>
</reference>
<evidence type="ECO:0000256" key="2">
    <source>
        <dbReference type="ARBA" id="ARBA00004496"/>
    </source>
</evidence>
<proteinExistence type="inferred from homology"/>
<evidence type="ECO:0000256" key="5">
    <source>
        <dbReference type="ARBA" id="ARBA00012807"/>
    </source>
</evidence>
<dbReference type="AlphaFoldDB" id="A0A1E7XAS4"/>
<comment type="subunit">
    <text evidence="4 15 17">Homodimer.</text>
</comment>
<evidence type="ECO:0000313" key="19">
    <source>
        <dbReference type="EMBL" id="OFA10141.1"/>
    </source>
</evidence>
<evidence type="ECO:0000256" key="8">
    <source>
        <dbReference type="ARBA" id="ARBA00022603"/>
    </source>
</evidence>
<evidence type="ECO:0000256" key="17">
    <source>
        <dbReference type="RuleBase" id="RU003464"/>
    </source>
</evidence>
<dbReference type="Pfam" id="PF01746">
    <property type="entry name" value="tRNA_m1G_MT"/>
    <property type="match status" value="1"/>
</dbReference>
<dbReference type="InterPro" id="IPR002649">
    <property type="entry name" value="tRNA_m1G_MeTrfase_TrmD"/>
</dbReference>
<comment type="subcellular location">
    <subcellularLocation>
        <location evidence="2 15 17">Cytoplasm</location>
    </subcellularLocation>
</comment>
<protein>
    <recommendedName>
        <fullName evidence="6 15">tRNA (guanine-N(1)-)-methyltransferase</fullName>
        <ecNumber evidence="5 15">2.1.1.228</ecNumber>
    </recommendedName>
    <alternativeName>
        <fullName evidence="12 15">M1G-methyltransferase</fullName>
    </alternativeName>
    <alternativeName>
        <fullName evidence="13 15">tRNA [GM37] methyltransferase</fullName>
    </alternativeName>
</protein>
<dbReference type="STRING" id="481719.LASUN_20800"/>
<feature type="binding site" evidence="15 16">
    <location>
        <position position="117"/>
    </location>
    <ligand>
        <name>S-adenosyl-L-methionine</name>
        <dbReference type="ChEBI" id="CHEBI:59789"/>
    </ligand>
</feature>
<sequence length="266" mass="30097">MRIDVLSLFPEMFSVPMHDSIIGKAIENKIIGLDVTNFREFTTDKHRHVDDYPFGGGAGMLLQAQPILDAYDHTKKAAEAAGYPQGRVILMDPAGKQFKQHDAEMLSHDDHLTFICGHYEGYDERIRSIVTDEYSLGDFILTGGELPAMVMIDAITRLIPGVLGNNQSSVEESFSTGLLEEPQYTRPAEFRGMKVPEVLMNGDHKKIALWNQKEALRRTYLRRPDLINHQNLTSTQKKLFADVRIEEEEKQAAKDADKKNTFTDKS</sequence>
<dbReference type="CDD" id="cd18080">
    <property type="entry name" value="TrmD-like"/>
    <property type="match status" value="1"/>
</dbReference>
<evidence type="ECO:0000256" key="15">
    <source>
        <dbReference type="HAMAP-Rule" id="MF_00605"/>
    </source>
</evidence>
<evidence type="ECO:0000313" key="20">
    <source>
        <dbReference type="Proteomes" id="UP000177010"/>
    </source>
</evidence>
<keyword evidence="11 15" id="KW-0819">tRNA processing</keyword>
<evidence type="ECO:0000256" key="12">
    <source>
        <dbReference type="ARBA" id="ARBA00029736"/>
    </source>
</evidence>
<dbReference type="GO" id="GO:0052906">
    <property type="term" value="F:tRNA (guanine(37)-N1)-methyltransferase activity"/>
    <property type="evidence" value="ECO:0007669"/>
    <property type="project" value="UniProtKB-UniRule"/>
</dbReference>
<dbReference type="HAMAP" id="MF_00605">
    <property type="entry name" value="TrmD"/>
    <property type="match status" value="1"/>
</dbReference>
<dbReference type="FunFam" id="1.10.1270.20:FF:000001">
    <property type="entry name" value="tRNA (guanine-N(1)-)-methyltransferase"/>
    <property type="match status" value="1"/>
</dbReference>
<dbReference type="SUPFAM" id="SSF75217">
    <property type="entry name" value="alpha/beta knot"/>
    <property type="match status" value="1"/>
</dbReference>
<dbReference type="InterPro" id="IPR023148">
    <property type="entry name" value="tRNA_m1G_MeTrfase_C_sf"/>
</dbReference>
<organism evidence="19 20">
    <name type="scientific">Lentilactobacillus sunkii</name>
    <dbReference type="NCBI Taxonomy" id="481719"/>
    <lineage>
        <taxon>Bacteria</taxon>
        <taxon>Bacillati</taxon>
        <taxon>Bacillota</taxon>
        <taxon>Bacilli</taxon>
        <taxon>Lactobacillales</taxon>
        <taxon>Lactobacillaceae</taxon>
        <taxon>Lentilactobacillus</taxon>
    </lineage>
</organism>
<keyword evidence="7 15" id="KW-0963">Cytoplasm</keyword>
<dbReference type="InterPro" id="IPR029026">
    <property type="entry name" value="tRNA_m1G_MTases_N"/>
</dbReference>
<dbReference type="EMBL" id="MIQE01000021">
    <property type="protein sequence ID" value="OFA10141.1"/>
    <property type="molecule type" value="Genomic_DNA"/>
</dbReference>
<dbReference type="PANTHER" id="PTHR46417:SF1">
    <property type="entry name" value="TRNA (GUANINE-N(1)-)-METHYLTRANSFERASE"/>
    <property type="match status" value="1"/>
</dbReference>
<evidence type="ECO:0000256" key="4">
    <source>
        <dbReference type="ARBA" id="ARBA00011738"/>
    </source>
</evidence>
<dbReference type="NCBIfam" id="NF000648">
    <property type="entry name" value="PRK00026.1"/>
    <property type="match status" value="1"/>
</dbReference>
<evidence type="ECO:0000256" key="11">
    <source>
        <dbReference type="ARBA" id="ARBA00022694"/>
    </source>
</evidence>
<evidence type="ECO:0000256" key="13">
    <source>
        <dbReference type="ARBA" id="ARBA00033392"/>
    </source>
</evidence>
<dbReference type="PANTHER" id="PTHR46417">
    <property type="entry name" value="TRNA (GUANINE-N(1)-)-METHYLTRANSFERASE"/>
    <property type="match status" value="1"/>
</dbReference>